<proteinExistence type="predicted"/>
<protein>
    <submittedName>
        <fullName evidence="1">Uncharacterized protein</fullName>
    </submittedName>
</protein>
<reference evidence="1" key="2">
    <citation type="submission" date="2017-11" db="EMBL/GenBank/DDBJ databases">
        <title>Coralsnake Venomics: Analyses of Venom Gland Transcriptomes and Proteomes of Six Brazilian Taxa.</title>
        <authorList>
            <person name="Aird S.D."/>
            <person name="Jorge da Silva N."/>
            <person name="Qiu L."/>
            <person name="Villar-Briones A."/>
            <person name="Aparecida-Saddi V."/>
            <person name="Campos-Telles M.P."/>
            <person name="Grau M."/>
            <person name="Mikheyev A.S."/>
        </authorList>
    </citation>
    <scope>NUCLEOTIDE SEQUENCE</scope>
    <source>
        <tissue evidence="1">Venom_gland</tissue>
    </source>
</reference>
<accession>A0A2D4HSJ0</accession>
<dbReference type="EMBL" id="IACK01045161">
    <property type="protein sequence ID" value="LAA74866.1"/>
    <property type="molecule type" value="Transcribed_RNA"/>
</dbReference>
<reference evidence="1" key="1">
    <citation type="submission" date="2017-07" db="EMBL/GenBank/DDBJ databases">
        <authorList>
            <person name="Mikheyev A."/>
            <person name="Grau M."/>
        </authorList>
    </citation>
    <scope>NUCLEOTIDE SEQUENCE</scope>
    <source>
        <tissue evidence="1">Venom_gland</tissue>
    </source>
</reference>
<organism evidence="1">
    <name type="scientific">Micrurus lemniscatus lemniscatus</name>
    <dbReference type="NCBI Taxonomy" id="129467"/>
    <lineage>
        <taxon>Eukaryota</taxon>
        <taxon>Metazoa</taxon>
        <taxon>Chordata</taxon>
        <taxon>Craniata</taxon>
        <taxon>Vertebrata</taxon>
        <taxon>Euteleostomi</taxon>
        <taxon>Lepidosauria</taxon>
        <taxon>Squamata</taxon>
        <taxon>Bifurcata</taxon>
        <taxon>Unidentata</taxon>
        <taxon>Episquamata</taxon>
        <taxon>Toxicofera</taxon>
        <taxon>Serpentes</taxon>
        <taxon>Colubroidea</taxon>
        <taxon>Elapidae</taxon>
        <taxon>Elapinae</taxon>
        <taxon>Micrurus</taxon>
    </lineage>
</organism>
<evidence type="ECO:0000313" key="1">
    <source>
        <dbReference type="EMBL" id="LAA74866.1"/>
    </source>
</evidence>
<dbReference type="AlphaFoldDB" id="A0A2D4HSJ0"/>
<sequence length="106" mass="12233">MRNKRDTQMLPCVGNKGNTICQDVSISLAVGWPPRRRSTCTQEGIDFLIFSPFFKKKLYKGKVFRIFLYSWIFPPKFVFDFLTDKLSCHFAFSISGRSIINLAIAD</sequence>
<name>A0A2D4HSJ0_MICLE</name>